<reference evidence="2 3" key="1">
    <citation type="submission" date="2016-03" db="EMBL/GenBank/DDBJ databases">
        <title>How can Kluyveromyces marxianus grow so fast - potential evolutionary course in Saccharomyces Complex revealed by comparative genomics.</title>
        <authorList>
            <person name="Mo W."/>
            <person name="Lu W."/>
            <person name="Yang X."/>
            <person name="Qi J."/>
            <person name="Lv H."/>
        </authorList>
    </citation>
    <scope>NUCLEOTIDE SEQUENCE [LARGE SCALE GENOMIC DNA]</scope>
    <source>
        <strain evidence="2 3">FIM1</strain>
    </source>
</reference>
<organism evidence="2 3">
    <name type="scientific">Kluyveromyces marxianus</name>
    <name type="common">Yeast</name>
    <name type="synonym">Candida kefyr</name>
    <dbReference type="NCBI Taxonomy" id="4911"/>
    <lineage>
        <taxon>Eukaryota</taxon>
        <taxon>Fungi</taxon>
        <taxon>Dikarya</taxon>
        <taxon>Ascomycota</taxon>
        <taxon>Saccharomycotina</taxon>
        <taxon>Saccharomycetes</taxon>
        <taxon>Saccharomycetales</taxon>
        <taxon>Saccharomycetaceae</taxon>
        <taxon>Kluyveromyces</taxon>
    </lineage>
</organism>
<keyword evidence="3" id="KW-1185">Reference proteome</keyword>
<proteinExistence type="predicted"/>
<dbReference type="EMBL" id="CP015058">
    <property type="protein sequence ID" value="QGN16674.1"/>
    <property type="molecule type" value="Genomic_DNA"/>
</dbReference>
<reference evidence="2 3" key="2">
    <citation type="submission" date="2019-11" db="EMBL/GenBank/DDBJ databases">
        <authorList>
            <person name="Lu H."/>
        </authorList>
    </citation>
    <scope>NUCLEOTIDE SEQUENCE [LARGE SCALE GENOMIC DNA]</scope>
    <source>
        <strain evidence="2 3">FIM1</strain>
    </source>
</reference>
<evidence type="ECO:0000313" key="3">
    <source>
        <dbReference type="Proteomes" id="UP000422736"/>
    </source>
</evidence>
<feature type="region of interest" description="Disordered" evidence="1">
    <location>
        <begin position="122"/>
        <end position="159"/>
    </location>
</feature>
<dbReference type="Proteomes" id="UP000422736">
    <property type="component" value="Chromosome 5"/>
</dbReference>
<evidence type="ECO:0000313" key="2">
    <source>
        <dbReference type="EMBL" id="QGN16674.1"/>
    </source>
</evidence>
<evidence type="ECO:0000256" key="1">
    <source>
        <dbReference type="SAM" id="MobiDB-lite"/>
    </source>
</evidence>
<feature type="region of interest" description="Disordered" evidence="1">
    <location>
        <begin position="90"/>
        <end position="109"/>
    </location>
</feature>
<accession>A0ABX6EY47</accession>
<feature type="compositionally biased region" description="Basic and acidic residues" evidence="1">
    <location>
        <begin position="93"/>
        <end position="109"/>
    </location>
</feature>
<protein>
    <submittedName>
        <fullName evidence="2">Uncharacterized protein</fullName>
    </submittedName>
</protein>
<gene>
    <name evidence="2" type="ORF">FIM1_3393</name>
</gene>
<name>A0ABX6EY47_KLUMA</name>
<feature type="compositionally biased region" description="Basic and acidic residues" evidence="1">
    <location>
        <begin position="124"/>
        <end position="159"/>
    </location>
</feature>
<sequence>MISLIQRNNEQYIQTIIVEQIASYTKKTNMMITKTIYRGSRSPAASRIFTNATTVSNVTLSRSLYNSSGDSKSTIKQTLEDVNKKVGQAAAEGLEKTEEASHKVGENIQQAEEKVKNIFSKTSADAKEKAEQGKEHLEAKGRESVARGKEKLDEFEKKH</sequence>